<dbReference type="EMBL" id="CZKA01000058">
    <property type="protein sequence ID" value="CUR59507.1"/>
    <property type="molecule type" value="Genomic_DNA"/>
</dbReference>
<gene>
    <name evidence="1" type="ORF">NOCA2610032</name>
</gene>
<reference evidence="1" key="1">
    <citation type="submission" date="2015-08" db="EMBL/GenBank/DDBJ databases">
        <authorList>
            <person name="Babu N.S."/>
            <person name="Beckwith C.J."/>
            <person name="Beseler K.G."/>
            <person name="Brison A."/>
            <person name="Carone J.V."/>
            <person name="Caskin T.P."/>
            <person name="Diamond M."/>
            <person name="Durham M.E."/>
            <person name="Foxe J.M."/>
            <person name="Go M."/>
            <person name="Henderson B.A."/>
            <person name="Jones I.B."/>
            <person name="McGettigan J.A."/>
            <person name="Micheletti S.J."/>
            <person name="Nasrallah M.E."/>
            <person name="Ortiz D."/>
            <person name="Piller C.R."/>
            <person name="Privatt S.R."/>
            <person name="Schneider S.L."/>
            <person name="Sharp S."/>
            <person name="Smith T.C."/>
            <person name="Stanton J.D."/>
            <person name="Ullery H.E."/>
            <person name="Wilson R.J."/>
            <person name="Serrano M.G."/>
            <person name="Buck G."/>
            <person name="Lee V."/>
            <person name="Wang Y."/>
            <person name="Carvalho R."/>
            <person name="Voegtly L."/>
            <person name="Shi R."/>
            <person name="Duckworth R."/>
            <person name="Johnson A."/>
            <person name="Loviza R."/>
            <person name="Walstead R."/>
            <person name="Shah Z."/>
            <person name="Kiflezghi M."/>
            <person name="Wade K."/>
            <person name="Ball S.L."/>
            <person name="Bradley K.W."/>
            <person name="Asai D.J."/>
            <person name="Bowman C.A."/>
            <person name="Russell D.A."/>
            <person name="Pope W.H."/>
            <person name="Jacobs-Sera D."/>
            <person name="Hendrix R.W."/>
            <person name="Hatfull G.F."/>
        </authorList>
    </citation>
    <scope>NUCLEOTIDE SEQUENCE</scope>
</reference>
<name>A0A2P2CBY3_9ZZZZ</name>
<proteinExistence type="predicted"/>
<protein>
    <recommendedName>
        <fullName evidence="2">DUF3558 domain-containing protein</fullName>
    </recommendedName>
</protein>
<dbReference type="AlphaFoldDB" id="A0A2P2CBY3"/>
<accession>A0A2P2CBY3</accession>
<organism evidence="1">
    <name type="scientific">metagenome</name>
    <dbReference type="NCBI Taxonomy" id="256318"/>
    <lineage>
        <taxon>unclassified sequences</taxon>
        <taxon>metagenomes</taxon>
    </lineage>
</organism>
<dbReference type="PROSITE" id="PS51257">
    <property type="entry name" value="PROKAR_LIPOPROTEIN"/>
    <property type="match status" value="1"/>
</dbReference>
<evidence type="ECO:0008006" key="2">
    <source>
        <dbReference type="Google" id="ProtNLM"/>
    </source>
</evidence>
<sequence length="211" mass="21849">MRLNAAAALLLVLAGAAACTGGDDPADRLPAAKVSTTPTPLTAFDTGSVVVARADFCSLVPESAVNDALGAEFTSTTDYINGERAEIAPGVRDVAHEFSCTWVSEEGTTARAWVFAPRITAGLARGIVARLSQQQDCTTPAAPAFGTPSVATVCATRLGTRATFHGLFVDAWLSCSLTQQSGTEKELLERTGLWCVQVAKAVDTRAGSSDG</sequence>
<evidence type="ECO:0000313" key="1">
    <source>
        <dbReference type="EMBL" id="CUR59507.1"/>
    </source>
</evidence>